<dbReference type="Proteomes" id="UP000001396">
    <property type="component" value="Unassembled WGS sequence"/>
</dbReference>
<proteinExistence type="predicted"/>
<evidence type="ECO:0000313" key="2">
    <source>
        <dbReference type="Proteomes" id="UP000001396"/>
    </source>
</evidence>
<reference evidence="1 2" key="1">
    <citation type="journal article" date="2011" name="Genome Res.">
        <title>Phylogeny-wide analysis of social amoeba genomes highlights ancient origins for complex intercellular communication.</title>
        <authorList>
            <person name="Heidel A.J."/>
            <person name="Lawal H.M."/>
            <person name="Felder M."/>
            <person name="Schilde C."/>
            <person name="Helps N.R."/>
            <person name="Tunggal B."/>
            <person name="Rivero F."/>
            <person name="John U."/>
            <person name="Schleicher M."/>
            <person name="Eichinger L."/>
            <person name="Platzer M."/>
            <person name="Noegel A.A."/>
            <person name="Schaap P."/>
            <person name="Gloeckner G."/>
        </authorList>
    </citation>
    <scope>NUCLEOTIDE SEQUENCE [LARGE SCALE GENOMIC DNA]</scope>
    <source>
        <strain evidence="2">ATCC 26659 / Pp 5 / PN500</strain>
    </source>
</reference>
<sequence>MATLCEDSILDSDYDFNGKNIMFIRRQFKNEAWKLDLPEQHSPNGETKIIIKNPTQSKFLACVRFQGNTNAQTSVKSYVDDVNSLETLCNHNGHELLPIALELNEVSQDSRMVIEFKFSSKNKSGLNNGSITGFIMPLNR</sequence>
<dbReference type="AlphaFoldDB" id="D3BLL7"/>
<organism evidence="1 2">
    <name type="scientific">Heterostelium pallidum (strain ATCC 26659 / Pp 5 / PN500)</name>
    <name type="common">Cellular slime mold</name>
    <name type="synonym">Polysphondylium pallidum</name>
    <dbReference type="NCBI Taxonomy" id="670386"/>
    <lineage>
        <taxon>Eukaryota</taxon>
        <taxon>Amoebozoa</taxon>
        <taxon>Evosea</taxon>
        <taxon>Eumycetozoa</taxon>
        <taxon>Dictyostelia</taxon>
        <taxon>Acytosteliales</taxon>
        <taxon>Acytosteliaceae</taxon>
        <taxon>Heterostelium</taxon>
    </lineage>
</organism>
<name>D3BLL7_HETP5</name>
<dbReference type="InParanoid" id="D3BLL7"/>
<dbReference type="RefSeq" id="XP_020429596.1">
    <property type="nucleotide sequence ID" value="XM_020582815.1"/>
</dbReference>
<dbReference type="EMBL" id="ADBJ01000042">
    <property type="protein sequence ID" value="EFA77468.1"/>
    <property type="molecule type" value="Genomic_DNA"/>
</dbReference>
<evidence type="ECO:0000313" key="1">
    <source>
        <dbReference type="EMBL" id="EFA77468.1"/>
    </source>
</evidence>
<comment type="caution">
    <text evidence="1">The sequence shown here is derived from an EMBL/GenBank/DDBJ whole genome shotgun (WGS) entry which is preliminary data.</text>
</comment>
<gene>
    <name evidence="1" type="ORF">PPL_12070</name>
</gene>
<dbReference type="GeneID" id="31367537"/>
<protein>
    <submittedName>
        <fullName evidence="1">Uncharacterized protein</fullName>
    </submittedName>
</protein>
<accession>D3BLL7</accession>
<keyword evidence="2" id="KW-1185">Reference proteome</keyword>